<name>A0A8K0SW28_9HYPO</name>
<evidence type="ECO:0000256" key="1">
    <source>
        <dbReference type="SAM" id="MobiDB-lite"/>
    </source>
</evidence>
<accession>A0A8K0SW28</accession>
<gene>
    <name evidence="2" type="ORF">B0I35DRAFT_352965</name>
</gene>
<keyword evidence="3" id="KW-1185">Reference proteome</keyword>
<comment type="caution">
    <text evidence="2">The sequence shown here is derived from an EMBL/GenBank/DDBJ whole genome shotgun (WGS) entry which is preliminary data.</text>
</comment>
<proteinExistence type="predicted"/>
<feature type="compositionally biased region" description="Basic and acidic residues" evidence="1">
    <location>
        <begin position="434"/>
        <end position="457"/>
    </location>
</feature>
<feature type="region of interest" description="Disordered" evidence="1">
    <location>
        <begin position="430"/>
        <end position="482"/>
    </location>
</feature>
<feature type="compositionally biased region" description="Basic and acidic residues" evidence="1">
    <location>
        <begin position="827"/>
        <end position="840"/>
    </location>
</feature>
<feature type="region of interest" description="Disordered" evidence="1">
    <location>
        <begin position="1"/>
        <end position="21"/>
    </location>
</feature>
<sequence length="1070" mass="116839">SPLSISPPSQFPPLRTASVQPDTVIAHPTPIIQSTSDITLALKHPTPDLNTRSGSCLSNIAQLEATAERLSMTSSIDDAIRELHGELKRSDSRRSSQLAAYTASLADDAAPTTAVQLTRHRSHSSSIVATNTAARQGGYSPAAYVMSPNHSLTGRLRAGSKTSTGRPDIDLEPTITRHGPGKTSVRSVRSAKMSLAEISESEPISLTQTVLDEADAAPPLRLEDHPAATSADKPYQLELPGTGLSSWNLDDHDKTPLALDPAAETTKQGASHAAEQRPRSSHSENYSDQDEDAFKDFDGVHCEPDDDYYEPPHPQPHPHAPRVPPPDMARPQSYFDPASGQQMLYYPARVPAMLNLPPKLSSRPKAAERNMRHSQVLGAMMEANGFVPRPAANRSSAMPDRKSNAGLAAGRDSWLPDPIAGHRDSFAALSSYDPLRDPDAQSTRGDEPAMQPEHEIEPEQPSDTLRRPPRLSQMDPENRKSRMSKLDALPAHLRASAYFDLPSTSPEIEIKDGSAMATLDSILDASAHAPVSAFVDHTFAGKLGAEVYGKEKKRKSQGAAAALAPDAAMPGHKKKPSFMGLGKRSTSYNSADKSATTSDPRHGEDSDGEGQAQRRSIDGRSDDDQDNDAHAAEGEGQSDEDSDEVPDTYQGAPTTLLAELQIRKQQQKQRTQHITKAFPNGMHSTLLEMDAVAETQRKHRKNKRVNLAWEDPDGMHNQEESDDEDVPLAIIAAKAHGAKNLADLERPIGLMERREMEENEPLSHRRARLQGLEPPMVAKRPSMMAFSASMPMLAGGAPLSPGSPLIQEPPEEEIEGETLGERRRRLAAKEAAQDEADGRLSRVRPVSNAFSAELLSQFGDTLEPEKPSSRKENKTPNVNGEEETLGQRRRRLQAEREAREQEMNHQTPTAAGQEDKLTRRLSLADMLSAHPKKVEDPHSLEEKRRVEEQNRIAREQEAKLAAMRKQMPTTLITPTVERSGGFRGGRYNDGIGGGQGLLHTAQSNPALHTQAYGMNQLNHRASTVFSAYNMPTQQPMYGGGMNMGALQQGAQYPMPGSMNRVEQWRQGVSQ</sequence>
<organism evidence="2 3">
    <name type="scientific">Stachybotrys elegans</name>
    <dbReference type="NCBI Taxonomy" id="80388"/>
    <lineage>
        <taxon>Eukaryota</taxon>
        <taxon>Fungi</taxon>
        <taxon>Dikarya</taxon>
        <taxon>Ascomycota</taxon>
        <taxon>Pezizomycotina</taxon>
        <taxon>Sordariomycetes</taxon>
        <taxon>Hypocreomycetidae</taxon>
        <taxon>Hypocreales</taxon>
        <taxon>Stachybotryaceae</taxon>
        <taxon>Stachybotrys</taxon>
    </lineage>
</organism>
<dbReference type="AlphaFoldDB" id="A0A8K0SW28"/>
<feature type="compositionally biased region" description="Pro residues" evidence="1">
    <location>
        <begin position="311"/>
        <end position="328"/>
    </location>
</feature>
<feature type="compositionally biased region" description="Basic and acidic residues" evidence="1">
    <location>
        <begin position="292"/>
        <end position="303"/>
    </location>
</feature>
<feature type="compositionally biased region" description="Basic and acidic residues" evidence="1">
    <location>
        <begin position="863"/>
        <end position="874"/>
    </location>
</feature>
<evidence type="ECO:0000313" key="3">
    <source>
        <dbReference type="Proteomes" id="UP000813444"/>
    </source>
</evidence>
<feature type="compositionally biased region" description="Low complexity" evidence="1">
    <location>
        <begin position="559"/>
        <end position="568"/>
    </location>
</feature>
<feature type="region of interest" description="Disordered" evidence="1">
    <location>
        <begin position="797"/>
        <end position="840"/>
    </location>
</feature>
<feature type="compositionally biased region" description="Acidic residues" evidence="1">
    <location>
        <begin position="809"/>
        <end position="818"/>
    </location>
</feature>
<feature type="region of interest" description="Disordered" evidence="1">
    <location>
        <begin position="389"/>
        <end position="410"/>
    </location>
</feature>
<feature type="compositionally biased region" description="Acidic residues" evidence="1">
    <location>
        <begin position="636"/>
        <end position="646"/>
    </location>
</feature>
<protein>
    <submittedName>
        <fullName evidence="2">Uncharacterized protein</fullName>
    </submittedName>
</protein>
<dbReference type="EMBL" id="JAGPNK010000006">
    <property type="protein sequence ID" value="KAH7319633.1"/>
    <property type="molecule type" value="Genomic_DNA"/>
</dbReference>
<dbReference type="Proteomes" id="UP000813444">
    <property type="component" value="Unassembled WGS sequence"/>
</dbReference>
<dbReference type="OrthoDB" id="5288142at2759"/>
<feature type="region of interest" description="Disordered" evidence="1">
    <location>
        <begin position="152"/>
        <end position="188"/>
    </location>
</feature>
<feature type="region of interest" description="Disordered" evidence="1">
    <location>
        <begin position="559"/>
        <end position="650"/>
    </location>
</feature>
<reference evidence="2" key="1">
    <citation type="journal article" date="2021" name="Nat. Commun.">
        <title>Genetic determinants of endophytism in the Arabidopsis root mycobiome.</title>
        <authorList>
            <person name="Mesny F."/>
            <person name="Miyauchi S."/>
            <person name="Thiergart T."/>
            <person name="Pickel B."/>
            <person name="Atanasova L."/>
            <person name="Karlsson M."/>
            <person name="Huettel B."/>
            <person name="Barry K.W."/>
            <person name="Haridas S."/>
            <person name="Chen C."/>
            <person name="Bauer D."/>
            <person name="Andreopoulos W."/>
            <person name="Pangilinan J."/>
            <person name="LaButti K."/>
            <person name="Riley R."/>
            <person name="Lipzen A."/>
            <person name="Clum A."/>
            <person name="Drula E."/>
            <person name="Henrissat B."/>
            <person name="Kohler A."/>
            <person name="Grigoriev I.V."/>
            <person name="Martin F.M."/>
            <person name="Hacquard S."/>
        </authorList>
    </citation>
    <scope>NUCLEOTIDE SEQUENCE</scope>
    <source>
        <strain evidence="2">MPI-CAGE-CH-0235</strain>
    </source>
</reference>
<evidence type="ECO:0000313" key="2">
    <source>
        <dbReference type="EMBL" id="KAH7319633.1"/>
    </source>
</evidence>
<feature type="compositionally biased region" description="Basic and acidic residues" evidence="1">
    <location>
        <begin position="892"/>
        <end position="903"/>
    </location>
</feature>
<feature type="region of interest" description="Disordered" evidence="1">
    <location>
        <begin position="224"/>
        <end position="337"/>
    </location>
</feature>
<feature type="region of interest" description="Disordered" evidence="1">
    <location>
        <begin position="855"/>
        <end position="915"/>
    </location>
</feature>
<feature type="non-terminal residue" evidence="2">
    <location>
        <position position="1070"/>
    </location>
</feature>
<feature type="compositionally biased region" description="Basic and acidic residues" evidence="1">
    <location>
        <begin position="615"/>
        <end position="633"/>
    </location>
</feature>
<feature type="compositionally biased region" description="Polar residues" evidence="1">
    <location>
        <begin position="584"/>
        <end position="598"/>
    </location>
</feature>